<dbReference type="EMBL" id="JAHRIO010070722">
    <property type="protein sequence ID" value="MEQ2181481.1"/>
    <property type="molecule type" value="Genomic_DNA"/>
</dbReference>
<keyword evidence="2" id="KW-0812">Transmembrane</keyword>
<gene>
    <name evidence="3" type="ORF">GOODEAATRI_012026</name>
</gene>
<feature type="compositionally biased region" description="Pro residues" evidence="1">
    <location>
        <begin position="77"/>
        <end position="90"/>
    </location>
</feature>
<sequence length="90" mass="9971">SQFGTGRSLDSNTPNIANMMETFSSASLWFVTALWLVQSILAFLRLYHSHKQHITGPWLHRDKELLLGHSPTDSGSPTPPLPPATPTVYV</sequence>
<organism evidence="3 4">
    <name type="scientific">Goodea atripinnis</name>
    <dbReference type="NCBI Taxonomy" id="208336"/>
    <lineage>
        <taxon>Eukaryota</taxon>
        <taxon>Metazoa</taxon>
        <taxon>Chordata</taxon>
        <taxon>Craniata</taxon>
        <taxon>Vertebrata</taxon>
        <taxon>Euteleostomi</taxon>
        <taxon>Actinopterygii</taxon>
        <taxon>Neopterygii</taxon>
        <taxon>Teleostei</taxon>
        <taxon>Neoteleostei</taxon>
        <taxon>Acanthomorphata</taxon>
        <taxon>Ovalentaria</taxon>
        <taxon>Atherinomorphae</taxon>
        <taxon>Cyprinodontiformes</taxon>
        <taxon>Goodeidae</taxon>
        <taxon>Goodea</taxon>
    </lineage>
</organism>
<accession>A0ABV0PDD1</accession>
<keyword evidence="2" id="KW-1133">Transmembrane helix</keyword>
<protein>
    <submittedName>
        <fullName evidence="3">Uncharacterized protein</fullName>
    </submittedName>
</protein>
<evidence type="ECO:0000313" key="4">
    <source>
        <dbReference type="Proteomes" id="UP001476798"/>
    </source>
</evidence>
<keyword evidence="2" id="KW-0472">Membrane</keyword>
<evidence type="ECO:0000256" key="1">
    <source>
        <dbReference type="SAM" id="MobiDB-lite"/>
    </source>
</evidence>
<proteinExistence type="predicted"/>
<feature type="region of interest" description="Disordered" evidence="1">
    <location>
        <begin position="69"/>
        <end position="90"/>
    </location>
</feature>
<reference evidence="3 4" key="1">
    <citation type="submission" date="2021-06" db="EMBL/GenBank/DDBJ databases">
        <authorList>
            <person name="Palmer J.M."/>
        </authorList>
    </citation>
    <scope>NUCLEOTIDE SEQUENCE [LARGE SCALE GENOMIC DNA]</scope>
    <source>
        <strain evidence="3 4">GA_2019</strain>
        <tissue evidence="3">Muscle</tissue>
    </source>
</reference>
<dbReference type="Proteomes" id="UP001476798">
    <property type="component" value="Unassembled WGS sequence"/>
</dbReference>
<feature type="non-terminal residue" evidence="3">
    <location>
        <position position="1"/>
    </location>
</feature>
<evidence type="ECO:0000256" key="2">
    <source>
        <dbReference type="SAM" id="Phobius"/>
    </source>
</evidence>
<comment type="caution">
    <text evidence="3">The sequence shown here is derived from an EMBL/GenBank/DDBJ whole genome shotgun (WGS) entry which is preliminary data.</text>
</comment>
<feature type="transmembrane region" description="Helical" evidence="2">
    <location>
        <begin position="28"/>
        <end position="47"/>
    </location>
</feature>
<name>A0ABV0PDD1_9TELE</name>
<keyword evidence="4" id="KW-1185">Reference proteome</keyword>
<evidence type="ECO:0000313" key="3">
    <source>
        <dbReference type="EMBL" id="MEQ2181481.1"/>
    </source>
</evidence>